<keyword evidence="3 5" id="KW-0687">Ribonucleoprotein</keyword>
<gene>
    <name evidence="5 7" type="primary">rpmH</name>
    <name evidence="7" type="ORF">IAC96_12725</name>
</gene>
<comment type="caution">
    <text evidence="7">The sequence shown here is derived from an EMBL/GenBank/DDBJ whole genome shotgun (WGS) entry which is preliminary data.</text>
</comment>
<dbReference type="GO" id="GO:1990904">
    <property type="term" value="C:ribonucleoprotein complex"/>
    <property type="evidence" value="ECO:0007669"/>
    <property type="project" value="UniProtKB-KW"/>
</dbReference>
<dbReference type="InterPro" id="IPR020939">
    <property type="entry name" value="Ribosomal_bL34_CS"/>
</dbReference>
<feature type="compositionally biased region" description="Basic residues" evidence="6">
    <location>
        <begin position="31"/>
        <end position="44"/>
    </location>
</feature>
<evidence type="ECO:0000256" key="6">
    <source>
        <dbReference type="SAM" id="MobiDB-lite"/>
    </source>
</evidence>
<evidence type="ECO:0000256" key="3">
    <source>
        <dbReference type="ARBA" id="ARBA00023274"/>
    </source>
</evidence>
<proteinExistence type="inferred from homology"/>
<dbReference type="AlphaFoldDB" id="A0A9D1EGW3"/>
<keyword evidence="2 5" id="KW-0689">Ribosomal protein</keyword>
<dbReference type="HAMAP" id="MF_00391">
    <property type="entry name" value="Ribosomal_bL34"/>
    <property type="match status" value="1"/>
</dbReference>
<dbReference type="Proteomes" id="UP000824201">
    <property type="component" value="Unassembled WGS sequence"/>
</dbReference>
<dbReference type="Gene3D" id="1.10.287.3980">
    <property type="match status" value="1"/>
</dbReference>
<reference evidence="7" key="2">
    <citation type="journal article" date="2021" name="PeerJ">
        <title>Extensive microbial diversity within the chicken gut microbiome revealed by metagenomics and culture.</title>
        <authorList>
            <person name="Gilroy R."/>
            <person name="Ravi A."/>
            <person name="Getino M."/>
            <person name="Pursley I."/>
            <person name="Horton D.L."/>
            <person name="Alikhan N.F."/>
            <person name="Baker D."/>
            <person name="Gharbi K."/>
            <person name="Hall N."/>
            <person name="Watson M."/>
            <person name="Adriaenssens E.M."/>
            <person name="Foster-Nyarko E."/>
            <person name="Jarju S."/>
            <person name="Secka A."/>
            <person name="Antonio M."/>
            <person name="Oren A."/>
            <person name="Chaudhuri R.R."/>
            <person name="La Ragione R."/>
            <person name="Hildebrand F."/>
            <person name="Pallen M.J."/>
        </authorList>
    </citation>
    <scope>NUCLEOTIDE SEQUENCE</scope>
    <source>
        <strain evidence="7">ChiW13-3771</strain>
    </source>
</reference>
<evidence type="ECO:0000313" key="7">
    <source>
        <dbReference type="EMBL" id="HIR89801.1"/>
    </source>
</evidence>
<dbReference type="GO" id="GO:0005840">
    <property type="term" value="C:ribosome"/>
    <property type="evidence" value="ECO:0007669"/>
    <property type="project" value="UniProtKB-KW"/>
</dbReference>
<dbReference type="PANTHER" id="PTHR14503:SF4">
    <property type="entry name" value="LARGE RIBOSOMAL SUBUNIT PROTEIN BL34M"/>
    <property type="match status" value="1"/>
</dbReference>
<evidence type="ECO:0000256" key="4">
    <source>
        <dbReference type="ARBA" id="ARBA00035177"/>
    </source>
</evidence>
<accession>A0A9D1EGW3</accession>
<dbReference type="InterPro" id="IPR000271">
    <property type="entry name" value="Ribosomal_bL34"/>
</dbReference>
<evidence type="ECO:0000256" key="1">
    <source>
        <dbReference type="ARBA" id="ARBA00010111"/>
    </source>
</evidence>
<feature type="compositionally biased region" description="Basic residues" evidence="6">
    <location>
        <begin position="7"/>
        <end position="19"/>
    </location>
</feature>
<dbReference type="EMBL" id="DVHN01000181">
    <property type="protein sequence ID" value="HIR89801.1"/>
    <property type="molecule type" value="Genomic_DNA"/>
</dbReference>
<comment type="similarity">
    <text evidence="1 5">Belongs to the bacterial ribosomal protein bL34 family.</text>
</comment>
<name>A0A9D1EGW3_9FIRM</name>
<dbReference type="GO" id="GO:0003735">
    <property type="term" value="F:structural constituent of ribosome"/>
    <property type="evidence" value="ECO:0007669"/>
    <property type="project" value="InterPro"/>
</dbReference>
<reference evidence="7" key="1">
    <citation type="submission" date="2020-10" db="EMBL/GenBank/DDBJ databases">
        <authorList>
            <person name="Gilroy R."/>
        </authorList>
    </citation>
    <scope>NUCLEOTIDE SEQUENCE</scope>
    <source>
        <strain evidence="7">ChiW13-3771</strain>
    </source>
</reference>
<evidence type="ECO:0000256" key="2">
    <source>
        <dbReference type="ARBA" id="ARBA00022980"/>
    </source>
</evidence>
<feature type="region of interest" description="Disordered" evidence="6">
    <location>
        <begin position="1"/>
        <end position="44"/>
    </location>
</feature>
<organism evidence="7 8">
    <name type="scientific">Candidatus Fimimorpha faecalis</name>
    <dbReference type="NCBI Taxonomy" id="2840824"/>
    <lineage>
        <taxon>Bacteria</taxon>
        <taxon>Bacillati</taxon>
        <taxon>Bacillota</taxon>
        <taxon>Clostridia</taxon>
        <taxon>Eubacteriales</taxon>
        <taxon>Candidatus Fimimorpha</taxon>
    </lineage>
</organism>
<evidence type="ECO:0000313" key="8">
    <source>
        <dbReference type="Proteomes" id="UP000824201"/>
    </source>
</evidence>
<dbReference type="Pfam" id="PF00468">
    <property type="entry name" value="Ribosomal_L34"/>
    <property type="match status" value="1"/>
</dbReference>
<protein>
    <recommendedName>
        <fullName evidence="4 5">Large ribosomal subunit protein bL34</fullName>
    </recommendedName>
</protein>
<dbReference type="GO" id="GO:0006412">
    <property type="term" value="P:translation"/>
    <property type="evidence" value="ECO:0007669"/>
    <property type="project" value="UniProtKB-UniRule"/>
</dbReference>
<dbReference type="PROSITE" id="PS00784">
    <property type="entry name" value="RIBOSOMAL_L34"/>
    <property type="match status" value="1"/>
</dbReference>
<dbReference type="PANTHER" id="PTHR14503">
    <property type="entry name" value="MITOCHONDRIAL RIBOSOMAL PROTEIN 34 FAMILY MEMBER"/>
    <property type="match status" value="1"/>
</dbReference>
<dbReference type="FunFam" id="1.10.287.3980:FF:000001">
    <property type="entry name" value="Mitochondrial ribosomal protein L34"/>
    <property type="match status" value="1"/>
</dbReference>
<dbReference type="NCBIfam" id="TIGR01030">
    <property type="entry name" value="rpmH_bact"/>
    <property type="match status" value="1"/>
</dbReference>
<evidence type="ECO:0000256" key="5">
    <source>
        <dbReference type="HAMAP-Rule" id="MF_00391"/>
    </source>
</evidence>
<sequence>MKMTFQPKKRSRAKVHGFRSRMSTAGGRKVLAARRAKGRKVLSA</sequence>